<dbReference type="PANTHER" id="PTHR31836:SF28">
    <property type="entry name" value="SRCR DOMAIN-CONTAINING PROTEIN-RELATED"/>
    <property type="match status" value="1"/>
</dbReference>
<comment type="caution">
    <text evidence="4">The sequence shown here is derived from an EMBL/GenBank/DDBJ whole genome shotgun (WGS) entry which is preliminary data.</text>
</comment>
<dbReference type="PANTHER" id="PTHR31836">
    <property type="match status" value="1"/>
</dbReference>
<dbReference type="GO" id="GO:0042742">
    <property type="term" value="P:defense response to bacterium"/>
    <property type="evidence" value="ECO:0007669"/>
    <property type="project" value="InterPro"/>
</dbReference>
<feature type="signal peptide" evidence="2">
    <location>
        <begin position="1"/>
        <end position="19"/>
    </location>
</feature>
<dbReference type="SUPFAM" id="SSF50685">
    <property type="entry name" value="Barwin-like endoglucanases"/>
    <property type="match status" value="1"/>
</dbReference>
<keyword evidence="5" id="KW-1185">Reference proteome</keyword>
<dbReference type="Pfam" id="PF00967">
    <property type="entry name" value="Barwin"/>
    <property type="match status" value="1"/>
</dbReference>
<dbReference type="OrthoDB" id="623670at2759"/>
<name>A0A9P6PG73_9FUNG</name>
<evidence type="ECO:0000313" key="4">
    <source>
        <dbReference type="EMBL" id="KAG0247386.1"/>
    </source>
</evidence>
<evidence type="ECO:0000256" key="1">
    <source>
        <dbReference type="ARBA" id="ARBA00022729"/>
    </source>
</evidence>
<feature type="non-terminal residue" evidence="4">
    <location>
        <position position="159"/>
    </location>
</feature>
<accession>A0A9P6PG73</accession>
<sequence length="159" mass="16458">MAKFSTLIALAAAAVAVMASPIPSDNAAAATTTAAAAAAVPTIVAPEADLPITTAAEAEALLKAAAAEEEEIRAQNKNDPFATSVTHTGKATWFTHSYGACNIHWNGYKEPVVALNDHQMGAQSWGNPACGRKVRITNKDNGKTVVGRIVDKCPGDECL</sequence>
<gene>
    <name evidence="4" type="ORF">DFQ27_002102</name>
</gene>
<dbReference type="Gene3D" id="2.40.40.10">
    <property type="entry name" value="RlpA-like domain"/>
    <property type="match status" value="1"/>
</dbReference>
<evidence type="ECO:0000313" key="5">
    <source>
        <dbReference type="Proteomes" id="UP000807716"/>
    </source>
</evidence>
<protein>
    <recommendedName>
        <fullName evidence="3">Barwin domain-containing protein</fullName>
    </recommendedName>
</protein>
<proteinExistence type="predicted"/>
<organism evidence="4 5">
    <name type="scientific">Actinomortierella ambigua</name>
    <dbReference type="NCBI Taxonomy" id="1343610"/>
    <lineage>
        <taxon>Eukaryota</taxon>
        <taxon>Fungi</taxon>
        <taxon>Fungi incertae sedis</taxon>
        <taxon>Mucoromycota</taxon>
        <taxon>Mortierellomycotina</taxon>
        <taxon>Mortierellomycetes</taxon>
        <taxon>Mortierellales</taxon>
        <taxon>Mortierellaceae</taxon>
        <taxon>Actinomortierella</taxon>
    </lineage>
</organism>
<dbReference type="Proteomes" id="UP000807716">
    <property type="component" value="Unassembled WGS sequence"/>
</dbReference>
<evidence type="ECO:0000256" key="2">
    <source>
        <dbReference type="SAM" id="SignalP"/>
    </source>
</evidence>
<dbReference type="CDD" id="cd22191">
    <property type="entry name" value="DPBB_RlpA_EXP_N-like"/>
    <property type="match status" value="1"/>
</dbReference>
<dbReference type="GO" id="GO:0050832">
    <property type="term" value="P:defense response to fungus"/>
    <property type="evidence" value="ECO:0007669"/>
    <property type="project" value="InterPro"/>
</dbReference>
<keyword evidence="1 2" id="KW-0732">Signal</keyword>
<feature type="chain" id="PRO_5040288378" description="Barwin domain-containing protein" evidence="2">
    <location>
        <begin position="20"/>
        <end position="159"/>
    </location>
</feature>
<dbReference type="InterPro" id="IPR036908">
    <property type="entry name" value="RlpA-like_sf"/>
</dbReference>
<evidence type="ECO:0000259" key="3">
    <source>
        <dbReference type="Pfam" id="PF00967"/>
    </source>
</evidence>
<dbReference type="InterPro" id="IPR051477">
    <property type="entry name" value="Expansin_CellWall"/>
</dbReference>
<dbReference type="InterPro" id="IPR001153">
    <property type="entry name" value="Barwin_dom"/>
</dbReference>
<reference evidence="4" key="1">
    <citation type="journal article" date="2020" name="Fungal Divers.">
        <title>Resolving the Mortierellaceae phylogeny through synthesis of multi-gene phylogenetics and phylogenomics.</title>
        <authorList>
            <person name="Vandepol N."/>
            <person name="Liber J."/>
            <person name="Desiro A."/>
            <person name="Na H."/>
            <person name="Kennedy M."/>
            <person name="Barry K."/>
            <person name="Grigoriev I.V."/>
            <person name="Miller A.N."/>
            <person name="O'Donnell K."/>
            <person name="Stajich J.E."/>
            <person name="Bonito G."/>
        </authorList>
    </citation>
    <scope>NUCLEOTIDE SEQUENCE</scope>
    <source>
        <strain evidence="4">BC1065</strain>
    </source>
</reference>
<dbReference type="AlphaFoldDB" id="A0A9P6PG73"/>
<dbReference type="EMBL" id="JAAAJB010001765">
    <property type="protein sequence ID" value="KAG0247386.1"/>
    <property type="molecule type" value="Genomic_DNA"/>
</dbReference>
<feature type="domain" description="Barwin" evidence="3">
    <location>
        <begin position="121"/>
        <end position="154"/>
    </location>
</feature>